<organism evidence="10 11">
    <name type="scientific">Candidatus Staskawiczbacteria bacterium RIFCSPHIGHO2_02_FULL_34_10</name>
    <dbReference type="NCBI Taxonomy" id="1802205"/>
    <lineage>
        <taxon>Bacteria</taxon>
        <taxon>Candidatus Staskawicziibacteriota</taxon>
    </lineage>
</organism>
<dbReference type="Gene3D" id="1.20.5.1030">
    <property type="entry name" value="Preprotein translocase secy subunit"/>
    <property type="match status" value="1"/>
</dbReference>
<sequence length="64" mass="7548">MNIIQKVRNFFKEVYAELRKTNWLSRKEVLRYTIIVLIVTVVVSAILGGLDYIFSEILKTFILK</sequence>
<feature type="transmembrane region" description="Helical" evidence="9">
    <location>
        <begin position="29"/>
        <end position="54"/>
    </location>
</feature>
<dbReference type="GO" id="GO:0008320">
    <property type="term" value="F:protein transmembrane transporter activity"/>
    <property type="evidence" value="ECO:0007669"/>
    <property type="project" value="UniProtKB-UniRule"/>
</dbReference>
<dbReference type="PANTHER" id="PTHR33910">
    <property type="entry name" value="PROTEIN TRANSLOCASE SUBUNIT SECE"/>
    <property type="match status" value="1"/>
</dbReference>
<evidence type="ECO:0000256" key="8">
    <source>
        <dbReference type="ARBA" id="ARBA00023136"/>
    </source>
</evidence>
<dbReference type="Proteomes" id="UP000178380">
    <property type="component" value="Unassembled WGS sequence"/>
</dbReference>
<comment type="similarity">
    <text evidence="9">Belongs to the SecE/SEC61-gamma family.</text>
</comment>
<dbReference type="AlphaFoldDB" id="A0A1G2HXG1"/>
<evidence type="ECO:0000256" key="7">
    <source>
        <dbReference type="ARBA" id="ARBA00023010"/>
    </source>
</evidence>
<dbReference type="STRING" id="1802205.A3C58_02375"/>
<evidence type="ECO:0000313" key="10">
    <source>
        <dbReference type="EMBL" id="OGZ67157.1"/>
    </source>
</evidence>
<dbReference type="PANTHER" id="PTHR33910:SF1">
    <property type="entry name" value="PROTEIN TRANSLOCASE SUBUNIT SECE"/>
    <property type="match status" value="1"/>
</dbReference>
<accession>A0A1G2HXG1</accession>
<keyword evidence="6 9" id="KW-1133">Transmembrane helix</keyword>
<evidence type="ECO:0000256" key="1">
    <source>
        <dbReference type="ARBA" id="ARBA00004370"/>
    </source>
</evidence>
<dbReference type="GO" id="GO:0006605">
    <property type="term" value="P:protein targeting"/>
    <property type="evidence" value="ECO:0007669"/>
    <property type="project" value="UniProtKB-UniRule"/>
</dbReference>
<reference evidence="10 11" key="1">
    <citation type="journal article" date="2016" name="Nat. Commun.">
        <title>Thousands of microbial genomes shed light on interconnected biogeochemical processes in an aquifer system.</title>
        <authorList>
            <person name="Anantharaman K."/>
            <person name="Brown C.T."/>
            <person name="Hug L.A."/>
            <person name="Sharon I."/>
            <person name="Castelle C.J."/>
            <person name="Probst A.J."/>
            <person name="Thomas B.C."/>
            <person name="Singh A."/>
            <person name="Wilkins M.J."/>
            <person name="Karaoz U."/>
            <person name="Brodie E.L."/>
            <person name="Williams K.H."/>
            <person name="Hubbard S.S."/>
            <person name="Banfield J.F."/>
        </authorList>
    </citation>
    <scope>NUCLEOTIDE SEQUENCE [LARGE SCALE GENOMIC DNA]</scope>
</reference>
<keyword evidence="2 9" id="KW-0813">Transport</keyword>
<gene>
    <name evidence="9" type="primary">secE</name>
    <name evidence="10" type="ORF">A3C58_02375</name>
</gene>
<proteinExistence type="inferred from homology"/>
<dbReference type="Pfam" id="PF00584">
    <property type="entry name" value="SecE"/>
    <property type="match status" value="1"/>
</dbReference>
<dbReference type="HAMAP" id="MF_00422">
    <property type="entry name" value="SecE"/>
    <property type="match status" value="1"/>
</dbReference>
<evidence type="ECO:0000256" key="6">
    <source>
        <dbReference type="ARBA" id="ARBA00022989"/>
    </source>
</evidence>
<evidence type="ECO:0000313" key="11">
    <source>
        <dbReference type="Proteomes" id="UP000178380"/>
    </source>
</evidence>
<evidence type="ECO:0000256" key="2">
    <source>
        <dbReference type="ARBA" id="ARBA00022448"/>
    </source>
</evidence>
<keyword evidence="8 9" id="KW-0472">Membrane</keyword>
<evidence type="ECO:0000256" key="9">
    <source>
        <dbReference type="HAMAP-Rule" id="MF_00422"/>
    </source>
</evidence>
<comment type="subunit">
    <text evidence="9">Component of the Sec protein translocase complex. Heterotrimer consisting of SecY, SecE and SecG subunits. The heterotrimers can form oligomers, although 1 heterotrimer is thought to be able to translocate proteins. Interacts with the ribosome. Interacts with SecDF, and other proteins may be involved. Interacts with SecA.</text>
</comment>
<dbReference type="GO" id="GO:0065002">
    <property type="term" value="P:intracellular protein transmembrane transport"/>
    <property type="evidence" value="ECO:0007669"/>
    <property type="project" value="UniProtKB-UniRule"/>
</dbReference>
<evidence type="ECO:0000256" key="5">
    <source>
        <dbReference type="ARBA" id="ARBA00022927"/>
    </source>
</evidence>
<evidence type="ECO:0000256" key="3">
    <source>
        <dbReference type="ARBA" id="ARBA00022475"/>
    </source>
</evidence>
<keyword evidence="3 9" id="KW-1003">Cell membrane</keyword>
<dbReference type="GO" id="GO:0005886">
    <property type="term" value="C:plasma membrane"/>
    <property type="evidence" value="ECO:0007669"/>
    <property type="project" value="UniProtKB-SubCell"/>
</dbReference>
<dbReference type="InterPro" id="IPR038379">
    <property type="entry name" value="SecE_sf"/>
</dbReference>
<keyword evidence="5 9" id="KW-0653">Protein transport</keyword>
<dbReference type="InterPro" id="IPR001901">
    <property type="entry name" value="Translocase_SecE/Sec61-g"/>
</dbReference>
<evidence type="ECO:0000256" key="4">
    <source>
        <dbReference type="ARBA" id="ARBA00022692"/>
    </source>
</evidence>
<dbReference type="EMBL" id="MHOR01000014">
    <property type="protein sequence ID" value="OGZ67157.1"/>
    <property type="molecule type" value="Genomic_DNA"/>
</dbReference>
<dbReference type="InterPro" id="IPR005807">
    <property type="entry name" value="SecE_bac"/>
</dbReference>
<comment type="subcellular location">
    <subcellularLocation>
        <location evidence="9">Cell membrane</location>
        <topology evidence="9">Single-pass membrane protein</topology>
    </subcellularLocation>
    <subcellularLocation>
        <location evidence="1">Membrane</location>
    </subcellularLocation>
</comment>
<name>A0A1G2HXG1_9BACT</name>
<keyword evidence="7 9" id="KW-0811">Translocation</keyword>
<comment type="function">
    <text evidence="9">Essential subunit of the Sec protein translocation channel SecYEG. Clamps together the 2 halves of SecY. May contact the channel plug during translocation.</text>
</comment>
<dbReference type="NCBIfam" id="TIGR00964">
    <property type="entry name" value="secE_bact"/>
    <property type="match status" value="1"/>
</dbReference>
<keyword evidence="4 9" id="KW-0812">Transmembrane</keyword>
<dbReference type="GO" id="GO:0043952">
    <property type="term" value="P:protein transport by the Sec complex"/>
    <property type="evidence" value="ECO:0007669"/>
    <property type="project" value="UniProtKB-UniRule"/>
</dbReference>
<comment type="caution">
    <text evidence="10">The sequence shown here is derived from an EMBL/GenBank/DDBJ whole genome shotgun (WGS) entry which is preliminary data.</text>
</comment>
<protein>
    <recommendedName>
        <fullName evidence="9">Protein translocase subunit SecE</fullName>
    </recommendedName>
</protein>
<dbReference type="GO" id="GO:0009306">
    <property type="term" value="P:protein secretion"/>
    <property type="evidence" value="ECO:0007669"/>
    <property type="project" value="UniProtKB-UniRule"/>
</dbReference>